<reference evidence="2" key="1">
    <citation type="journal article" date="2020" name="Nature">
        <title>Giant virus diversity and host interactions through global metagenomics.</title>
        <authorList>
            <person name="Schulz F."/>
            <person name="Roux S."/>
            <person name="Paez-Espino D."/>
            <person name="Jungbluth S."/>
            <person name="Walsh D.A."/>
            <person name="Denef V.J."/>
            <person name="McMahon K.D."/>
            <person name="Konstantinidis K.T."/>
            <person name="Eloe-Fadrosh E.A."/>
            <person name="Kyrpides N.C."/>
            <person name="Woyke T."/>
        </authorList>
    </citation>
    <scope>NUCLEOTIDE SEQUENCE</scope>
    <source>
        <strain evidence="2">GVMAG-M-3300027791-30</strain>
    </source>
</reference>
<dbReference type="GO" id="GO:0003950">
    <property type="term" value="F:NAD+ poly-ADP-ribosyltransferase activity"/>
    <property type="evidence" value="ECO:0007669"/>
    <property type="project" value="InterPro"/>
</dbReference>
<evidence type="ECO:0000259" key="1">
    <source>
        <dbReference type="PROSITE" id="PS51059"/>
    </source>
</evidence>
<protein>
    <recommendedName>
        <fullName evidence="1">PARP catalytic domain-containing protein</fullName>
    </recommendedName>
</protein>
<dbReference type="Gene3D" id="3.90.228.10">
    <property type="match status" value="1"/>
</dbReference>
<dbReference type="EMBL" id="MN740474">
    <property type="protein sequence ID" value="QHU28682.1"/>
    <property type="molecule type" value="Genomic_DNA"/>
</dbReference>
<dbReference type="AlphaFoldDB" id="A0A6C0LHR2"/>
<evidence type="ECO:0000313" key="2">
    <source>
        <dbReference type="EMBL" id="QHU28682.1"/>
    </source>
</evidence>
<sequence>MILYHGTSNENAESIKRNGFSSEYSGQNWGSTYGKAIYFTNCYKTATCYAGQSGEVLTVDIENVNYLKLDKDYSPNDKKHIREIKSVIMYVIFNSTKNCLLNYNENEYIFFKKFKYTIIS</sequence>
<dbReference type="InterPro" id="IPR012317">
    <property type="entry name" value="Poly(ADP-ribose)pol_cat_dom"/>
</dbReference>
<dbReference type="SUPFAM" id="SSF56399">
    <property type="entry name" value="ADP-ribosylation"/>
    <property type="match status" value="1"/>
</dbReference>
<feature type="domain" description="PARP catalytic" evidence="1">
    <location>
        <begin position="1"/>
        <end position="120"/>
    </location>
</feature>
<accession>A0A6C0LHR2</accession>
<proteinExistence type="predicted"/>
<organism evidence="2">
    <name type="scientific">viral metagenome</name>
    <dbReference type="NCBI Taxonomy" id="1070528"/>
    <lineage>
        <taxon>unclassified sequences</taxon>
        <taxon>metagenomes</taxon>
        <taxon>organismal metagenomes</taxon>
    </lineage>
</organism>
<name>A0A6C0LHR2_9ZZZZ</name>
<dbReference type="PROSITE" id="PS51059">
    <property type="entry name" value="PARP_CATALYTIC"/>
    <property type="match status" value="1"/>
</dbReference>